<dbReference type="Gene3D" id="3.90.180.10">
    <property type="entry name" value="Medium-chain alcohol dehydrogenases, catalytic domain"/>
    <property type="match status" value="1"/>
</dbReference>
<evidence type="ECO:0000256" key="7">
    <source>
        <dbReference type="RuleBase" id="RU361277"/>
    </source>
</evidence>
<dbReference type="OrthoDB" id="1879366at2759"/>
<dbReference type="FunFam" id="3.40.50.720:FF:000039">
    <property type="entry name" value="Alcohol dehydrogenase AdhP"/>
    <property type="match status" value="1"/>
</dbReference>
<evidence type="ECO:0000256" key="5">
    <source>
        <dbReference type="ARBA" id="ARBA00023002"/>
    </source>
</evidence>
<dbReference type="InterPro" id="IPR036291">
    <property type="entry name" value="NAD(P)-bd_dom_sf"/>
</dbReference>
<dbReference type="Gene3D" id="3.40.50.720">
    <property type="entry name" value="NAD(P)-binding Rossmann-like Domain"/>
    <property type="match status" value="1"/>
</dbReference>
<evidence type="ECO:0000313" key="10">
    <source>
        <dbReference type="Proteomes" id="UP000039046"/>
    </source>
</evidence>
<evidence type="ECO:0000313" key="9">
    <source>
        <dbReference type="EMBL" id="CEJ81469.1"/>
    </source>
</evidence>
<reference evidence="9 10" key="1">
    <citation type="journal article" date="2015" name="Genome Announc.">
        <title>Draft Genome Sequence and Gene Annotation of the Entomopathogenic Fungus Verticillium hemipterigenum.</title>
        <authorList>
            <person name="Horn F."/>
            <person name="Habel A."/>
            <person name="Scharf D.H."/>
            <person name="Dworschak J."/>
            <person name="Brakhage A.A."/>
            <person name="Guthke R."/>
            <person name="Hertweck C."/>
            <person name="Linde J."/>
        </authorList>
    </citation>
    <scope>NUCLEOTIDE SEQUENCE [LARGE SCALE GENOMIC DNA]</scope>
</reference>
<proteinExistence type="inferred from homology"/>
<evidence type="ECO:0000259" key="8">
    <source>
        <dbReference type="SMART" id="SM00829"/>
    </source>
</evidence>
<protein>
    <submittedName>
        <fullName evidence="9">Putative ALCB alcohol dehydrogenase</fullName>
    </submittedName>
</protein>
<keyword evidence="3 7" id="KW-0479">Metal-binding</keyword>
<dbReference type="CDD" id="cd08297">
    <property type="entry name" value="CAD3"/>
    <property type="match status" value="1"/>
</dbReference>
<evidence type="ECO:0000256" key="4">
    <source>
        <dbReference type="ARBA" id="ARBA00022833"/>
    </source>
</evidence>
<dbReference type="AlphaFoldDB" id="A0A0A1T7X5"/>
<dbReference type="GO" id="GO:0004022">
    <property type="term" value="F:alcohol dehydrogenase (NAD+) activity"/>
    <property type="evidence" value="ECO:0007669"/>
    <property type="project" value="TreeGrafter"/>
</dbReference>
<dbReference type="PROSITE" id="PS00059">
    <property type="entry name" value="ADH_ZINC"/>
    <property type="match status" value="1"/>
</dbReference>
<evidence type="ECO:0000256" key="2">
    <source>
        <dbReference type="ARBA" id="ARBA00008072"/>
    </source>
</evidence>
<dbReference type="HOGENOM" id="CLU_026673_20_1_1"/>
<sequence length="363" mass="38223">MEIPTTQKAIVYDEPGKLSTKVTDLPVPEPGPGEVLINLTHSGVCHSDFSVMMSNWAILPFPTQKDQVGGHEGVGKIVKLGPGSEETGVKIGDRVGVKWIASACGRCGPCFALSDGLCRNAKVSGYYYPGTFQQYVIGPATYVTPIPDGLDSEQAAPMLCAGVTVLAAIKRAQLKAGDWLVIVGAGGGLGHLAVQLASKGMGYRVIGIDHGSKEELAKESGAEHFVDITKFPTDDKGEAIKKHVHELADGIGAHAAVVCTAVNAAYATALTFLRFNGTLVCVGIPEGEAVPIATASSPAIIMNQWKIVGSAVGTRQEAIETLDFARRGIVKAHVKVEKMDALNSVFEQMHEGKLQGRVVLDLA</sequence>
<dbReference type="EMBL" id="CDHN01000001">
    <property type="protein sequence ID" value="CEJ81469.1"/>
    <property type="molecule type" value="Genomic_DNA"/>
</dbReference>
<keyword evidence="5" id="KW-0560">Oxidoreductase</keyword>
<dbReference type="Proteomes" id="UP000039046">
    <property type="component" value="Unassembled WGS sequence"/>
</dbReference>
<dbReference type="InterPro" id="IPR020843">
    <property type="entry name" value="ER"/>
</dbReference>
<comment type="similarity">
    <text evidence="2 7">Belongs to the zinc-containing alcohol dehydrogenase family.</text>
</comment>
<dbReference type="PANTHER" id="PTHR42940:SF5">
    <property type="entry name" value="ALCOHOL DEHYDROGENASE 2"/>
    <property type="match status" value="1"/>
</dbReference>
<dbReference type="PANTHER" id="PTHR42940">
    <property type="entry name" value="ALCOHOL DEHYDROGENASE 1-RELATED"/>
    <property type="match status" value="1"/>
</dbReference>
<feature type="domain" description="Enoyl reductase (ER)" evidence="8">
    <location>
        <begin position="17"/>
        <end position="360"/>
    </location>
</feature>
<evidence type="ECO:0000256" key="3">
    <source>
        <dbReference type="ARBA" id="ARBA00022723"/>
    </source>
</evidence>
<keyword evidence="10" id="KW-1185">Reference proteome</keyword>
<comment type="cofactor">
    <cofactor evidence="1 7">
        <name>Zn(2+)</name>
        <dbReference type="ChEBI" id="CHEBI:29105"/>
    </cofactor>
</comment>
<name>A0A0A1T7X5_9HYPO</name>
<dbReference type="SUPFAM" id="SSF50129">
    <property type="entry name" value="GroES-like"/>
    <property type="match status" value="1"/>
</dbReference>
<dbReference type="SUPFAM" id="SSF51735">
    <property type="entry name" value="NAD(P)-binding Rossmann-fold domains"/>
    <property type="match status" value="1"/>
</dbReference>
<keyword evidence="4 7" id="KW-0862">Zinc</keyword>
<dbReference type="GO" id="GO:0008270">
    <property type="term" value="F:zinc ion binding"/>
    <property type="evidence" value="ECO:0007669"/>
    <property type="project" value="InterPro"/>
</dbReference>
<dbReference type="SMART" id="SM00829">
    <property type="entry name" value="PKS_ER"/>
    <property type="match status" value="1"/>
</dbReference>
<dbReference type="Pfam" id="PF00107">
    <property type="entry name" value="ADH_zinc_N"/>
    <property type="match status" value="1"/>
</dbReference>
<evidence type="ECO:0000256" key="1">
    <source>
        <dbReference type="ARBA" id="ARBA00001947"/>
    </source>
</evidence>
<dbReference type="InterPro" id="IPR013149">
    <property type="entry name" value="ADH-like_C"/>
</dbReference>
<accession>A0A0A1T7X5</accession>
<dbReference type="InterPro" id="IPR013154">
    <property type="entry name" value="ADH-like_N"/>
</dbReference>
<organism evidence="9 10">
    <name type="scientific">[Torrubiella] hemipterigena</name>
    <dbReference type="NCBI Taxonomy" id="1531966"/>
    <lineage>
        <taxon>Eukaryota</taxon>
        <taxon>Fungi</taxon>
        <taxon>Dikarya</taxon>
        <taxon>Ascomycota</taxon>
        <taxon>Pezizomycotina</taxon>
        <taxon>Sordariomycetes</taxon>
        <taxon>Hypocreomycetidae</taxon>
        <taxon>Hypocreales</taxon>
        <taxon>Clavicipitaceae</taxon>
        <taxon>Clavicipitaceae incertae sedis</taxon>
        <taxon>'Torrubiella' clade</taxon>
    </lineage>
</organism>
<keyword evidence="6" id="KW-0520">NAD</keyword>
<gene>
    <name evidence="9" type="ORF">VHEMI01591</name>
</gene>
<dbReference type="GO" id="GO:0005737">
    <property type="term" value="C:cytoplasm"/>
    <property type="evidence" value="ECO:0007669"/>
    <property type="project" value="TreeGrafter"/>
</dbReference>
<dbReference type="InterPro" id="IPR002328">
    <property type="entry name" value="ADH_Zn_CS"/>
</dbReference>
<dbReference type="InterPro" id="IPR011032">
    <property type="entry name" value="GroES-like_sf"/>
</dbReference>
<dbReference type="Pfam" id="PF08240">
    <property type="entry name" value="ADH_N"/>
    <property type="match status" value="1"/>
</dbReference>
<dbReference type="STRING" id="1531966.A0A0A1T7X5"/>
<evidence type="ECO:0000256" key="6">
    <source>
        <dbReference type="ARBA" id="ARBA00023027"/>
    </source>
</evidence>